<evidence type="ECO:0000256" key="1">
    <source>
        <dbReference type="ARBA" id="ARBA00004370"/>
    </source>
</evidence>
<keyword evidence="4 6" id="KW-0472">Membrane</keyword>
<evidence type="ECO:0000256" key="2">
    <source>
        <dbReference type="ARBA" id="ARBA00022692"/>
    </source>
</evidence>
<comment type="subcellular location">
    <subcellularLocation>
        <location evidence="1">Membrane</location>
    </subcellularLocation>
</comment>
<dbReference type="Gene3D" id="1.20.1070.10">
    <property type="entry name" value="Rhodopsin 7-helix transmembrane proteins"/>
    <property type="match status" value="1"/>
</dbReference>
<gene>
    <name evidence="8" type="ORF">V1264_000569</name>
</gene>
<keyword evidence="3 6" id="KW-1133">Transmembrane helix</keyword>
<dbReference type="InterPro" id="IPR000276">
    <property type="entry name" value="GPCR_Rhodpsn"/>
</dbReference>
<sequence length="408" mass="46246">MSLKSYEGVLMQFPEYRALKNLMLYVPPVLIVLGTFGNVFSFIIMRRRAMLKVSSYHYLASLAVADSLVLYIGLLRLWLGEVTGSDFHNSADWICKLTISLGYTASDLSVWLIIAVTVERYIVVCFPLRASAMINTNRAKKVIGFLVLLMFTINLHFFWTVEIVERQPVDGNNVSNCEAAPHHQQLVNAVWPWVDACIYSFVPFIVILVLNILIVIEVIEARAHRLRMQSTSEHHYHRQASRFRGTAGSSFSLHNVDIGSCRRACGPGEGMKLTIMLLTVSFAFLLTTLPMNISLIVTAFWDHSNNDLRRVVQFKLANTVAELLMYLNHSMNFCLYCATGQKFRQQIVHLLRCRRDNYSAWNSLHTDDTKCTSSLKNGIHSVKLLVHQAPELVINHNGEIVLPSATKL</sequence>
<dbReference type="PANTHER" id="PTHR46641:SF25">
    <property type="entry name" value="CNMAMIDE RECEPTOR-RELATED"/>
    <property type="match status" value="1"/>
</dbReference>
<accession>A0AAN9GPW3</accession>
<feature type="transmembrane region" description="Helical" evidence="6">
    <location>
        <begin position="142"/>
        <end position="159"/>
    </location>
</feature>
<evidence type="ECO:0000256" key="5">
    <source>
        <dbReference type="RuleBase" id="RU000688"/>
    </source>
</evidence>
<dbReference type="InterPro" id="IPR052954">
    <property type="entry name" value="GPCR-Ligand_Int"/>
</dbReference>
<reference evidence="8 9" key="1">
    <citation type="submission" date="2024-02" db="EMBL/GenBank/DDBJ databases">
        <title>Chromosome-scale genome assembly of the rough periwinkle Littorina saxatilis.</title>
        <authorList>
            <person name="De Jode A."/>
            <person name="Faria R."/>
            <person name="Formenti G."/>
            <person name="Sims Y."/>
            <person name="Smith T.P."/>
            <person name="Tracey A."/>
            <person name="Wood J.M.D."/>
            <person name="Zagrodzka Z.B."/>
            <person name="Johannesson K."/>
            <person name="Butlin R.K."/>
            <person name="Leder E.H."/>
        </authorList>
    </citation>
    <scope>NUCLEOTIDE SEQUENCE [LARGE SCALE GENOMIC DNA]</scope>
    <source>
        <strain evidence="8">Snail1</strain>
        <tissue evidence="8">Muscle</tissue>
    </source>
</reference>
<name>A0AAN9GPW3_9CAEN</name>
<feature type="transmembrane region" description="Helical" evidence="6">
    <location>
        <begin position="108"/>
        <end position="130"/>
    </location>
</feature>
<feature type="transmembrane region" description="Helical" evidence="6">
    <location>
        <begin position="273"/>
        <end position="301"/>
    </location>
</feature>
<evidence type="ECO:0000313" key="8">
    <source>
        <dbReference type="EMBL" id="KAK7114515.1"/>
    </source>
</evidence>
<keyword evidence="9" id="KW-1185">Reference proteome</keyword>
<dbReference type="InterPro" id="IPR017452">
    <property type="entry name" value="GPCR_Rhodpsn_7TM"/>
</dbReference>
<organism evidence="8 9">
    <name type="scientific">Littorina saxatilis</name>
    <dbReference type="NCBI Taxonomy" id="31220"/>
    <lineage>
        <taxon>Eukaryota</taxon>
        <taxon>Metazoa</taxon>
        <taxon>Spiralia</taxon>
        <taxon>Lophotrochozoa</taxon>
        <taxon>Mollusca</taxon>
        <taxon>Gastropoda</taxon>
        <taxon>Caenogastropoda</taxon>
        <taxon>Littorinimorpha</taxon>
        <taxon>Littorinoidea</taxon>
        <taxon>Littorinidae</taxon>
        <taxon>Littorina</taxon>
    </lineage>
</organism>
<dbReference type="PANTHER" id="PTHR46641">
    <property type="entry name" value="FMRFAMIDE RECEPTOR-RELATED"/>
    <property type="match status" value="1"/>
</dbReference>
<dbReference type="Proteomes" id="UP001374579">
    <property type="component" value="Unassembled WGS sequence"/>
</dbReference>
<evidence type="ECO:0000256" key="6">
    <source>
        <dbReference type="SAM" id="Phobius"/>
    </source>
</evidence>
<feature type="transmembrane region" description="Helical" evidence="6">
    <location>
        <begin position="198"/>
        <end position="219"/>
    </location>
</feature>
<dbReference type="SUPFAM" id="SSF81321">
    <property type="entry name" value="Family A G protein-coupled receptor-like"/>
    <property type="match status" value="1"/>
</dbReference>
<evidence type="ECO:0000259" key="7">
    <source>
        <dbReference type="PROSITE" id="PS50262"/>
    </source>
</evidence>
<keyword evidence="5" id="KW-0297">G-protein coupled receptor</keyword>
<dbReference type="CDD" id="cd14978">
    <property type="entry name" value="7tmA_FMRFamide_R-like"/>
    <property type="match status" value="1"/>
</dbReference>
<dbReference type="PROSITE" id="PS50262">
    <property type="entry name" value="G_PROTEIN_RECEP_F1_2"/>
    <property type="match status" value="1"/>
</dbReference>
<dbReference type="GO" id="GO:0004930">
    <property type="term" value="F:G protein-coupled receptor activity"/>
    <property type="evidence" value="ECO:0007669"/>
    <property type="project" value="UniProtKB-KW"/>
</dbReference>
<dbReference type="Pfam" id="PF00001">
    <property type="entry name" value="7tm_1"/>
    <property type="match status" value="1"/>
</dbReference>
<dbReference type="PRINTS" id="PR00237">
    <property type="entry name" value="GPCRRHODOPSN"/>
</dbReference>
<feature type="domain" description="G-protein coupled receptors family 1 profile" evidence="7">
    <location>
        <begin position="37"/>
        <end position="336"/>
    </location>
</feature>
<dbReference type="PROSITE" id="PS00237">
    <property type="entry name" value="G_PROTEIN_RECEP_F1_1"/>
    <property type="match status" value="1"/>
</dbReference>
<keyword evidence="5" id="KW-0807">Transducer</keyword>
<evidence type="ECO:0000313" key="9">
    <source>
        <dbReference type="Proteomes" id="UP001374579"/>
    </source>
</evidence>
<comment type="similarity">
    <text evidence="5">Belongs to the G-protein coupled receptor 1 family.</text>
</comment>
<dbReference type="GO" id="GO:0016020">
    <property type="term" value="C:membrane"/>
    <property type="evidence" value="ECO:0007669"/>
    <property type="project" value="UniProtKB-SubCell"/>
</dbReference>
<keyword evidence="2 5" id="KW-0812">Transmembrane</keyword>
<feature type="transmembrane region" description="Helical" evidence="6">
    <location>
        <begin position="22"/>
        <end position="44"/>
    </location>
</feature>
<dbReference type="AlphaFoldDB" id="A0AAN9GPW3"/>
<feature type="transmembrane region" description="Helical" evidence="6">
    <location>
        <begin position="56"/>
        <end position="79"/>
    </location>
</feature>
<dbReference type="EMBL" id="JBAMIC010000001">
    <property type="protein sequence ID" value="KAK7114515.1"/>
    <property type="molecule type" value="Genomic_DNA"/>
</dbReference>
<protein>
    <recommendedName>
        <fullName evidence="7">G-protein coupled receptors family 1 profile domain-containing protein</fullName>
    </recommendedName>
</protein>
<comment type="caution">
    <text evidence="8">The sequence shown here is derived from an EMBL/GenBank/DDBJ whole genome shotgun (WGS) entry which is preliminary data.</text>
</comment>
<proteinExistence type="inferred from homology"/>
<evidence type="ECO:0000256" key="4">
    <source>
        <dbReference type="ARBA" id="ARBA00023136"/>
    </source>
</evidence>
<keyword evidence="5" id="KW-0675">Receptor</keyword>
<evidence type="ECO:0000256" key="3">
    <source>
        <dbReference type="ARBA" id="ARBA00022989"/>
    </source>
</evidence>